<evidence type="ECO:0000313" key="3">
    <source>
        <dbReference type="EMBL" id="RHK24230.1"/>
    </source>
</evidence>
<dbReference type="AlphaFoldDB" id="A0A415FMV5"/>
<feature type="domain" description="AAA" evidence="1">
    <location>
        <begin position="23"/>
        <end position="153"/>
    </location>
</feature>
<keyword evidence="3" id="KW-0547">Nucleotide-binding</keyword>
<dbReference type="InterPro" id="IPR025420">
    <property type="entry name" value="DUF4143"/>
</dbReference>
<comment type="caution">
    <text evidence="3">The sequence shown here is derived from an EMBL/GenBank/DDBJ whole genome shotgun (WGS) entry which is preliminary data.</text>
</comment>
<organism evidence="3 4">
    <name type="scientific">Bifidobacterium adolescentis</name>
    <dbReference type="NCBI Taxonomy" id="1680"/>
    <lineage>
        <taxon>Bacteria</taxon>
        <taxon>Bacillati</taxon>
        <taxon>Actinomycetota</taxon>
        <taxon>Actinomycetes</taxon>
        <taxon>Bifidobacteriales</taxon>
        <taxon>Bifidobacteriaceae</taxon>
        <taxon>Bifidobacterium</taxon>
    </lineage>
</organism>
<evidence type="ECO:0000313" key="4">
    <source>
        <dbReference type="Proteomes" id="UP000285262"/>
    </source>
</evidence>
<dbReference type="InterPro" id="IPR041682">
    <property type="entry name" value="AAA_14"/>
</dbReference>
<proteinExistence type="predicted"/>
<feature type="domain" description="DUF4143" evidence="2">
    <location>
        <begin position="205"/>
        <end position="353"/>
    </location>
</feature>
<evidence type="ECO:0000259" key="1">
    <source>
        <dbReference type="Pfam" id="PF13173"/>
    </source>
</evidence>
<dbReference type="PANTHER" id="PTHR33295:SF20">
    <property type="entry name" value="ATPASE"/>
    <property type="match status" value="1"/>
</dbReference>
<evidence type="ECO:0000259" key="2">
    <source>
        <dbReference type="Pfam" id="PF13635"/>
    </source>
</evidence>
<dbReference type="SUPFAM" id="SSF52540">
    <property type="entry name" value="P-loop containing nucleoside triphosphate hydrolases"/>
    <property type="match status" value="1"/>
</dbReference>
<dbReference type="Proteomes" id="UP000285262">
    <property type="component" value="Unassembled WGS sequence"/>
</dbReference>
<dbReference type="EMBL" id="QRNG01000019">
    <property type="protein sequence ID" value="RHK24230.1"/>
    <property type="molecule type" value="Genomic_DNA"/>
</dbReference>
<dbReference type="GO" id="GO:0005524">
    <property type="term" value="F:ATP binding"/>
    <property type="evidence" value="ECO:0007669"/>
    <property type="project" value="UniProtKB-KW"/>
</dbReference>
<sequence>MQMYRREHYLAKLRPFYDDAGLIKVVTGIRRCGKSSLLCSVMDELRERDVSEGNICYINLDRREYQDVNTPEKLDAVIEHSLGKSASMRYLFIDEIQNVKGYETIVNGWREEGDCSIFITGSNSYLLSGELATKLTGRYIELEMFTLSFNEYLGMREYLGLPKKPESQVFQEYLTYGGFPKALEYEDLDAKAMYIQDVIGQIFSKDIAARKVVRHRDTFQRVQDYLINNYAAPTNLSGIVEYLKRSEGVTVKRETLANYVRLLENAKTLYKCPRFDLRSRRSLRGGEKYYLADPGIRFARNTDTRMSYGPALENALYVHLRSKGYEVSVGIIGKLECDFIVRKRERYAYVQVSMSVQDPNVEEREFRPFTKLADGYPKYLFSLDPLPMQRDGVRHLNLMEFLRTDGDLDLS</sequence>
<name>A0A415FMV5_BIFAD</name>
<dbReference type="Gene3D" id="3.40.50.300">
    <property type="entry name" value="P-loop containing nucleotide triphosphate hydrolases"/>
    <property type="match status" value="1"/>
</dbReference>
<dbReference type="Pfam" id="PF13173">
    <property type="entry name" value="AAA_14"/>
    <property type="match status" value="1"/>
</dbReference>
<gene>
    <name evidence="3" type="ORF">DW072_08805</name>
</gene>
<protein>
    <submittedName>
        <fullName evidence="3">ATP-binding protein</fullName>
    </submittedName>
</protein>
<dbReference type="PANTHER" id="PTHR33295">
    <property type="entry name" value="ATPASE"/>
    <property type="match status" value="1"/>
</dbReference>
<dbReference type="InterPro" id="IPR027417">
    <property type="entry name" value="P-loop_NTPase"/>
</dbReference>
<accession>A0A415FMV5</accession>
<reference evidence="3 4" key="1">
    <citation type="submission" date="2018-08" db="EMBL/GenBank/DDBJ databases">
        <title>A genome reference for cultivated species of the human gut microbiota.</title>
        <authorList>
            <person name="Zou Y."/>
            <person name="Xue W."/>
            <person name="Luo G."/>
        </authorList>
    </citation>
    <scope>NUCLEOTIDE SEQUENCE [LARGE SCALE GENOMIC DNA]</scope>
    <source>
        <strain evidence="3 4">AF45-19</strain>
    </source>
</reference>
<keyword evidence="3" id="KW-0067">ATP-binding</keyword>
<dbReference type="Pfam" id="PF13635">
    <property type="entry name" value="DUF4143"/>
    <property type="match status" value="1"/>
</dbReference>